<accession>A0A9N8ZZC4</accession>
<dbReference type="Proteomes" id="UP000789739">
    <property type="component" value="Unassembled WGS sequence"/>
</dbReference>
<dbReference type="SMART" id="SM00382">
    <property type="entry name" value="AAA"/>
    <property type="match status" value="1"/>
</dbReference>
<reference evidence="3" key="1">
    <citation type="submission" date="2021-06" db="EMBL/GenBank/DDBJ databases">
        <authorList>
            <person name="Kallberg Y."/>
            <person name="Tangrot J."/>
            <person name="Rosling A."/>
        </authorList>
    </citation>
    <scope>NUCLEOTIDE SEQUENCE</scope>
    <source>
        <strain evidence="3">BR232B</strain>
    </source>
</reference>
<dbReference type="InterPro" id="IPR003593">
    <property type="entry name" value="AAA+_ATPase"/>
</dbReference>
<feature type="compositionally biased region" description="Basic and acidic residues" evidence="1">
    <location>
        <begin position="1"/>
        <end position="24"/>
    </location>
</feature>
<proteinExistence type="predicted"/>
<feature type="non-terminal residue" evidence="3">
    <location>
        <position position="1"/>
    </location>
</feature>
<dbReference type="EMBL" id="CAJVPI010000274">
    <property type="protein sequence ID" value="CAG8511829.1"/>
    <property type="molecule type" value="Genomic_DNA"/>
</dbReference>
<gene>
    <name evidence="3" type="ORF">PBRASI_LOCUS3152</name>
</gene>
<protein>
    <submittedName>
        <fullName evidence="3">164_t:CDS:1</fullName>
    </submittedName>
</protein>
<name>A0A9N8ZZC4_9GLOM</name>
<organism evidence="3 4">
    <name type="scientific">Paraglomus brasilianum</name>
    <dbReference type="NCBI Taxonomy" id="144538"/>
    <lineage>
        <taxon>Eukaryota</taxon>
        <taxon>Fungi</taxon>
        <taxon>Fungi incertae sedis</taxon>
        <taxon>Mucoromycota</taxon>
        <taxon>Glomeromycotina</taxon>
        <taxon>Glomeromycetes</taxon>
        <taxon>Paraglomerales</taxon>
        <taxon>Paraglomeraceae</taxon>
        <taxon>Paraglomus</taxon>
    </lineage>
</organism>
<evidence type="ECO:0000256" key="1">
    <source>
        <dbReference type="SAM" id="MobiDB-lite"/>
    </source>
</evidence>
<comment type="caution">
    <text evidence="3">The sequence shown here is derived from an EMBL/GenBank/DDBJ whole genome shotgun (WGS) entry which is preliminary data.</text>
</comment>
<feature type="domain" description="AAA+ ATPase" evidence="2">
    <location>
        <begin position="249"/>
        <end position="465"/>
    </location>
</feature>
<keyword evidence="4" id="KW-1185">Reference proteome</keyword>
<evidence type="ECO:0000313" key="3">
    <source>
        <dbReference type="EMBL" id="CAG8511829.1"/>
    </source>
</evidence>
<dbReference type="SUPFAM" id="SSF52540">
    <property type="entry name" value="P-loop containing nucleoside triphosphate hydrolases"/>
    <property type="match status" value="1"/>
</dbReference>
<feature type="region of interest" description="Disordered" evidence="1">
    <location>
        <begin position="1"/>
        <end position="35"/>
    </location>
</feature>
<dbReference type="OrthoDB" id="2420447at2759"/>
<dbReference type="InterPro" id="IPR027417">
    <property type="entry name" value="P-loop_NTPase"/>
</dbReference>
<evidence type="ECO:0000313" key="4">
    <source>
        <dbReference type="Proteomes" id="UP000789739"/>
    </source>
</evidence>
<dbReference type="AlphaFoldDB" id="A0A9N8ZZC4"/>
<sequence length="763" mass="85844">MPPKENKNKPIAPKKDEGQGKEAEPIDTEMEDVKVSRSSVSAMQLPSITDIKGWSMEMMAQYIWIKLMSPDETPLTEVSLEGVRHVDGLKKAIKKEMPNVLKDYDSSQLILKAKKSTDNDDQAVELGNPRELMASVHQRFGSDCEVLVSVPAVSPRKIILANDKIEETLTKIINGVNHQPHTIKMEEVEEFQRGKLGCFYKKLLPPGSTATRLYLPMLGQVLPDMQPTTGGKKRTFSEIIQSDITETSSHHIVAMVARSGSGKTATVIQLAKKHFVIYVVCEAVNTYSPDFSDRNFRILARDIENMCSRLPKPVQVDNNRQKYMDDLRSYDNQLKNLASECVQLEFLACQLFLELLFRKNSQVTPEVFFHEQLNGGSATIGNLVEELRMYDPQTIRNMLKHVERHLQTFLTGRGLVIALDEAHIAETDCLHDRLISPSAITNNENFLDHNGTIRLDLRCGFLTPLCSALGDMHATLVVLGTRLTLMDASHVYSAIAKPNVRFEKITSFPSCDESHVEELLGQIIDISDCEIQPEKKRQLSGRFRFTTSVATQICNRECSNTTVIRHLLSRMVIAYKLKGGKIAFTQQDEFDFVNSGVCALREDSDGYHWAVEEPLVIEVLEEELRASEFDPEVLAYLDQFNTMLTNLGTNSVAKGEAFELLVYRSLQRFNGKVLVDLPFIKDIKNLPEWCKTTTLNVRKFGTAKELGYDNNSTWGDVEFFEKTPGGELLIPNNLTRPDGALLLEGKEHGLSLAIKLYSQPVNS</sequence>
<evidence type="ECO:0000259" key="2">
    <source>
        <dbReference type="SMART" id="SM00382"/>
    </source>
</evidence>